<evidence type="ECO:0000256" key="7">
    <source>
        <dbReference type="ARBA" id="ARBA00022949"/>
    </source>
</evidence>
<dbReference type="Proteomes" id="UP000197619">
    <property type="component" value="Unassembled WGS sequence"/>
</dbReference>
<evidence type="ECO:0000256" key="6">
    <source>
        <dbReference type="ARBA" id="ARBA00022692"/>
    </source>
</evidence>
<dbReference type="InterPro" id="IPR006187">
    <property type="entry name" value="Claudin"/>
</dbReference>
<comment type="caution">
    <text evidence="11">The sequence shown here is derived from an EMBL/GenBank/DDBJ whole genome shotgun (WGS) entry which is preliminary data.</text>
</comment>
<dbReference type="AlphaFoldDB" id="A0A218V829"/>
<evidence type="ECO:0000313" key="11">
    <source>
        <dbReference type="EMBL" id="OWK62225.1"/>
    </source>
</evidence>
<comment type="subcellular location">
    <subcellularLocation>
        <location evidence="1">Cell junction</location>
        <location evidence="1">Tight junction</location>
    </subcellularLocation>
    <subcellularLocation>
        <location evidence="2">Cell membrane</location>
        <topology evidence="2">Multi-pass membrane protein</topology>
    </subcellularLocation>
</comment>
<keyword evidence="7" id="KW-0965">Cell junction</keyword>
<proteinExistence type="inferred from homology"/>
<keyword evidence="6 10" id="KW-0812">Transmembrane</keyword>
<keyword evidence="12" id="KW-1185">Reference proteome</keyword>
<keyword evidence="8 10" id="KW-1133">Transmembrane helix</keyword>
<dbReference type="PROSITE" id="PS01346">
    <property type="entry name" value="CLAUDIN"/>
    <property type="match status" value="1"/>
</dbReference>
<evidence type="ECO:0000256" key="1">
    <source>
        <dbReference type="ARBA" id="ARBA00004435"/>
    </source>
</evidence>
<dbReference type="GO" id="GO:0005923">
    <property type="term" value="C:bicellular tight junction"/>
    <property type="evidence" value="ECO:0007669"/>
    <property type="project" value="UniProtKB-SubCell"/>
</dbReference>
<dbReference type="Gene3D" id="1.20.140.150">
    <property type="match status" value="1"/>
</dbReference>
<evidence type="ECO:0000256" key="10">
    <source>
        <dbReference type="SAM" id="Phobius"/>
    </source>
</evidence>
<evidence type="ECO:0000256" key="4">
    <source>
        <dbReference type="ARBA" id="ARBA00022427"/>
    </source>
</evidence>
<gene>
    <name evidence="11" type="primary">CLDN16</name>
    <name evidence="11" type="ORF">RLOC_00003757</name>
</gene>
<dbReference type="GO" id="GO:0005198">
    <property type="term" value="F:structural molecule activity"/>
    <property type="evidence" value="ECO:0007669"/>
    <property type="project" value="InterPro"/>
</dbReference>
<dbReference type="EMBL" id="MUZQ01000029">
    <property type="protein sequence ID" value="OWK62225.1"/>
    <property type="molecule type" value="Genomic_DNA"/>
</dbReference>
<evidence type="ECO:0000256" key="8">
    <source>
        <dbReference type="ARBA" id="ARBA00022989"/>
    </source>
</evidence>
<name>A0A218V829_9PASE</name>
<dbReference type="GO" id="GO:0005886">
    <property type="term" value="C:plasma membrane"/>
    <property type="evidence" value="ECO:0007669"/>
    <property type="project" value="UniProtKB-SubCell"/>
</dbReference>
<keyword evidence="5" id="KW-1003">Cell membrane</keyword>
<accession>A0A218V829</accession>
<sequence>MAVVFGCSGSPQLGPGKLDQICYGYREVMGTGPGFLKGLRPAALVDTLTYGLFPLFNPQVSTKCRGLWWECVTNVFDGIQTCDEYDSIYAEHSVKLVLTRAMMITADLLSGFGFLFLVLGLDCVKFLPDEPLIKLRICLVSGVMLLLAVCLKSIIKVLKITTDQKIEFWRQLHKQLRGEELPAFSYRNLSAASVLEVVQSVAPLSCPAGLPGITGSVWYAVDVYVERSSLLFHNVFLGIQYKFGWSCWLGMAGSLGCFLSGSLLTCCTYLFRETSSGRFHSAYSLRKGYSSAATIMTNVHLPSSQTATSKMYAVDTRV</sequence>
<protein>
    <submittedName>
        <fullName evidence="11">Claudin-16</fullName>
    </submittedName>
</protein>
<dbReference type="PRINTS" id="PR01077">
    <property type="entry name" value="CLAUDIN"/>
</dbReference>
<evidence type="ECO:0000256" key="9">
    <source>
        <dbReference type="ARBA" id="ARBA00023136"/>
    </source>
</evidence>
<evidence type="ECO:0000256" key="3">
    <source>
        <dbReference type="ARBA" id="ARBA00008295"/>
    </source>
</evidence>
<dbReference type="STRING" id="299123.ENSLSDP00000013938"/>
<dbReference type="InterPro" id="IPR017974">
    <property type="entry name" value="Claudin_CS"/>
</dbReference>
<organism evidence="11 12">
    <name type="scientific">Lonchura striata</name>
    <name type="common">white-rumped munia</name>
    <dbReference type="NCBI Taxonomy" id="40157"/>
    <lineage>
        <taxon>Eukaryota</taxon>
        <taxon>Metazoa</taxon>
        <taxon>Chordata</taxon>
        <taxon>Craniata</taxon>
        <taxon>Vertebrata</taxon>
        <taxon>Euteleostomi</taxon>
        <taxon>Archelosauria</taxon>
        <taxon>Archosauria</taxon>
        <taxon>Dinosauria</taxon>
        <taxon>Saurischia</taxon>
        <taxon>Theropoda</taxon>
        <taxon>Coelurosauria</taxon>
        <taxon>Aves</taxon>
        <taxon>Neognathae</taxon>
        <taxon>Neoaves</taxon>
        <taxon>Telluraves</taxon>
        <taxon>Australaves</taxon>
        <taxon>Passeriformes</taxon>
        <taxon>Passeroidea</taxon>
        <taxon>Estrildidae</taxon>
        <taxon>Estrildinae</taxon>
        <taxon>Lonchura</taxon>
    </lineage>
</organism>
<keyword evidence="9 10" id="KW-0472">Membrane</keyword>
<keyword evidence="4" id="KW-0796">Tight junction</keyword>
<evidence type="ECO:0000256" key="2">
    <source>
        <dbReference type="ARBA" id="ARBA00004651"/>
    </source>
</evidence>
<feature type="transmembrane region" description="Helical" evidence="10">
    <location>
        <begin position="133"/>
        <end position="155"/>
    </location>
</feature>
<evidence type="ECO:0000256" key="5">
    <source>
        <dbReference type="ARBA" id="ARBA00022475"/>
    </source>
</evidence>
<dbReference type="PANTHER" id="PTHR12002">
    <property type="entry name" value="CLAUDIN"/>
    <property type="match status" value="1"/>
</dbReference>
<evidence type="ECO:0000313" key="12">
    <source>
        <dbReference type="Proteomes" id="UP000197619"/>
    </source>
</evidence>
<comment type="similarity">
    <text evidence="3">Belongs to the claudin family.</text>
</comment>
<feature type="transmembrane region" description="Helical" evidence="10">
    <location>
        <begin position="101"/>
        <end position="121"/>
    </location>
</feature>
<reference evidence="11 12" key="1">
    <citation type="submission" date="2017-05" db="EMBL/GenBank/DDBJ databases">
        <title>Genome of assembly of the Bengalese finch, Lonchura striata domestica.</title>
        <authorList>
            <person name="Colquitt B.M."/>
            <person name="Brainard M.S."/>
        </authorList>
    </citation>
    <scope>NUCLEOTIDE SEQUENCE [LARGE SCALE GENOMIC DNA]</scope>
    <source>
        <strain evidence="11">White83orange57</strain>
    </source>
</reference>